<evidence type="ECO:0000256" key="3">
    <source>
        <dbReference type="ARBA" id="ARBA00022729"/>
    </source>
</evidence>
<reference evidence="5 6" key="1">
    <citation type="journal article" date="2013" name="BMC Genomics">
        <title>Genomes of "Spiribacter", a streamlined, successful halophilic bacterium.</title>
        <authorList>
            <person name="Lopez-Perez M."/>
            <person name="Ghai R."/>
            <person name="Leon M.J."/>
            <person name="Rodriguez-Olmos A."/>
            <person name="Copa-Patino J.L."/>
            <person name="Soliveri J."/>
            <person name="Sanchez-Porro C."/>
            <person name="Ventosa A."/>
            <person name="Rodriguez-Valera F."/>
        </authorList>
    </citation>
    <scope>NUCLEOTIDE SEQUENCE [LARGE SCALE GENOMIC DNA]</scope>
    <source>
        <strain evidence="5 6">UAH-SP71</strain>
    </source>
</reference>
<evidence type="ECO:0000256" key="1">
    <source>
        <dbReference type="ARBA" id="ARBA00004418"/>
    </source>
</evidence>
<evidence type="ECO:0000313" key="6">
    <source>
        <dbReference type="Proteomes" id="UP000017640"/>
    </source>
</evidence>
<dbReference type="HOGENOM" id="CLU_028871_3_2_6"/>
<name>U5T113_9GAMM</name>
<accession>U5T113</accession>
<feature type="domain" description="Solute-binding protein family 3/N-terminal" evidence="4">
    <location>
        <begin position="22"/>
        <end position="238"/>
    </location>
</feature>
<dbReference type="PANTHER" id="PTHR30024">
    <property type="entry name" value="ALIPHATIC SULFONATES-BINDING PROTEIN-RELATED"/>
    <property type="match status" value="1"/>
</dbReference>
<dbReference type="SUPFAM" id="SSF53850">
    <property type="entry name" value="Periplasmic binding protein-like II"/>
    <property type="match status" value="1"/>
</dbReference>
<dbReference type="Proteomes" id="UP000017640">
    <property type="component" value="Chromosome"/>
</dbReference>
<evidence type="ECO:0000313" key="5">
    <source>
        <dbReference type="EMBL" id="AGY91199.1"/>
    </source>
</evidence>
<comment type="subcellular location">
    <subcellularLocation>
        <location evidence="1">Periplasm</location>
    </subcellularLocation>
</comment>
<organism evidence="5 6">
    <name type="scientific">Spiribacter curvatus</name>
    <dbReference type="NCBI Taxonomy" id="1335757"/>
    <lineage>
        <taxon>Bacteria</taxon>
        <taxon>Pseudomonadati</taxon>
        <taxon>Pseudomonadota</taxon>
        <taxon>Gammaproteobacteria</taxon>
        <taxon>Chromatiales</taxon>
        <taxon>Ectothiorhodospiraceae</taxon>
        <taxon>Spiribacter</taxon>
    </lineage>
</organism>
<dbReference type="eggNOG" id="COG0715">
    <property type="taxonomic scope" value="Bacteria"/>
</dbReference>
<dbReference type="PANTHER" id="PTHR30024:SF47">
    <property type="entry name" value="TAURINE-BINDING PERIPLASMIC PROTEIN"/>
    <property type="match status" value="1"/>
</dbReference>
<sequence length="322" mass="34411">MAVVVFCIAVVSAACEPAEEPELRIGLSPWIGYSYFSVANERGYTADSDALNLEIVEVASQRDAVRAFERGQVDLIGATLAELADIKAGGRRSARAVLALDRSVGGDVIIARKDIETLDALKGQRVGLEPGTVNMLVLAAAARQGGFGFDDVTMVSLPQSEMAAALEEGRIDAAITYPPITSGVLEQPGTHVVFDTSMAPNAVVDVLVAAEAVIENQPRALEALIEDHDRALRWSQASPEPARAIIAAHTGLSPRAVDQVHGYIEVLPVEEQLGLWATDGTLIDGLRRVMDIRAELYDQPEGTAVDVASMLDRTFVERLGSR</sequence>
<protein>
    <recommendedName>
        <fullName evidence="4">Solute-binding protein family 3/N-terminal domain-containing protein</fullName>
    </recommendedName>
</protein>
<dbReference type="EMBL" id="CP005990">
    <property type="protein sequence ID" value="AGY91199.1"/>
    <property type="molecule type" value="Genomic_DNA"/>
</dbReference>
<dbReference type="Pfam" id="PF13379">
    <property type="entry name" value="NMT1_2"/>
    <property type="match status" value="1"/>
</dbReference>
<comment type="similarity">
    <text evidence="2">Belongs to the bacterial solute-binding protein SsuA/TauA family.</text>
</comment>
<dbReference type="STRING" id="1335757.SPICUR_00870"/>
<keyword evidence="6" id="KW-1185">Reference proteome</keyword>
<keyword evidence="3" id="KW-0732">Signal</keyword>
<gene>
    <name evidence="5" type="ORF">SPICUR_00870</name>
</gene>
<evidence type="ECO:0000256" key="2">
    <source>
        <dbReference type="ARBA" id="ARBA00010742"/>
    </source>
</evidence>
<dbReference type="GO" id="GO:0042597">
    <property type="term" value="C:periplasmic space"/>
    <property type="evidence" value="ECO:0007669"/>
    <property type="project" value="UniProtKB-SubCell"/>
</dbReference>
<dbReference type="AlphaFoldDB" id="U5T113"/>
<evidence type="ECO:0000259" key="4">
    <source>
        <dbReference type="SMART" id="SM00062"/>
    </source>
</evidence>
<dbReference type="KEGG" id="spiu:SPICUR_00870"/>
<dbReference type="Gene3D" id="3.40.190.10">
    <property type="entry name" value="Periplasmic binding protein-like II"/>
    <property type="match status" value="2"/>
</dbReference>
<proteinExistence type="inferred from homology"/>
<dbReference type="InterPro" id="IPR001638">
    <property type="entry name" value="Solute-binding_3/MltF_N"/>
</dbReference>
<dbReference type="SMART" id="SM00062">
    <property type="entry name" value="PBPb"/>
    <property type="match status" value="1"/>
</dbReference>